<dbReference type="AlphaFoldDB" id="A0ABD2JCR1"/>
<dbReference type="EMBL" id="JBICBT010001000">
    <property type="protein sequence ID" value="KAL3088416.1"/>
    <property type="molecule type" value="Genomic_DNA"/>
</dbReference>
<reference evidence="2 3" key="1">
    <citation type="submission" date="2024-10" db="EMBL/GenBank/DDBJ databases">
        <authorList>
            <person name="Kim D."/>
        </authorList>
    </citation>
    <scope>NUCLEOTIDE SEQUENCE [LARGE SCALE GENOMIC DNA]</scope>
    <source>
        <strain evidence="2">BH-2024</strain>
    </source>
</reference>
<evidence type="ECO:0000313" key="2">
    <source>
        <dbReference type="EMBL" id="KAL3088416.1"/>
    </source>
</evidence>
<dbReference type="PANTHER" id="PTHR23409:SF21">
    <property type="entry name" value="CAPSID PROTEIN"/>
    <property type="match status" value="1"/>
</dbReference>
<feature type="region of interest" description="Disordered" evidence="1">
    <location>
        <begin position="31"/>
        <end position="93"/>
    </location>
</feature>
<gene>
    <name evidence="2" type="ORF">niasHT_027105</name>
</gene>
<organism evidence="2 3">
    <name type="scientific">Heterodera trifolii</name>
    <dbReference type="NCBI Taxonomy" id="157864"/>
    <lineage>
        <taxon>Eukaryota</taxon>
        <taxon>Metazoa</taxon>
        <taxon>Ecdysozoa</taxon>
        <taxon>Nematoda</taxon>
        <taxon>Chromadorea</taxon>
        <taxon>Rhabditida</taxon>
        <taxon>Tylenchina</taxon>
        <taxon>Tylenchomorpha</taxon>
        <taxon>Tylenchoidea</taxon>
        <taxon>Heteroderidae</taxon>
        <taxon>Heteroderinae</taxon>
        <taxon>Heterodera</taxon>
    </lineage>
</organism>
<accession>A0ABD2JCR1</accession>
<sequence>MDLFFHYNPDDYWDKIEEEKQRYQELLKLIVTKTSERDNETDTHRKRKIDEDEIAPLRNQSLAKKARIDELEEQARQRDEGKEEKEQRTGQEFLKMYPDNYRERLNELSTEDYERTSHEQNKDYVEPFFDSHPSDYWEYIHKKYEGLQKDYKKIRELREQQQFLTDEQKKKSIQDDIDQLRRLIDYRRKRFAALEYEAKKRDALQQQQHEQPVALALTHGEVLKERIGKIEGTTTTPQHEEGTKTHGQSLVELIDQVQKERFDTDTNKYVNLKVNEQVATINMIGATWIKNIKITVQGREIYDSNSLYAYKAYLDAELSYSKNVKESDLQASGYYVDSENQDGTDTTQSGFELRRKLFSQSQTAQFITKLDADVFNQDRYMVNGVEINIQLTPNDNEFMVMAAADDKYKIEITSCKLYVKNLEVVDGLALDIQKKLENKEAKYAHRKTLIKSTFISENRTEYNGTLFTGQLPKRVILGMVENAAYVGNQKKSPFNFRPFDVRSVTLTANGKQWPAAPFELNFSKNLYTRAFHEMNESLGMASSTDSNGITLEKYRKGWTIFAFNMTNSMEENECIDLITEGTTTVSIQFSKYPSALVVNNDPSNKEGTHWIAMFIVNDKIVYYFDSFGRTPNICEEKDFVFDGITKKSARRQMAYNGYKNVTVDQHFYVRHRICLRYANNPCVIEKHKNGNERFYPLELVKMKDDDPIYLVQRFPKPSPSVHKTREQFWCEGAIFGAEKIREQPESYVKAHISCRHKILHRKFVDTCLLVATLSNSLSNLFSSFPTFHFTHCTSAYKFPR</sequence>
<proteinExistence type="predicted"/>
<dbReference type="PANTHER" id="PTHR23409">
    <property type="entry name" value="RIBONUCLEOSIDE-DIPHOSPHATE REDUCTASE SMALL CHAIN"/>
    <property type="match status" value="1"/>
</dbReference>
<protein>
    <submittedName>
        <fullName evidence="2">Uncharacterized protein</fullName>
    </submittedName>
</protein>
<dbReference type="InterPro" id="IPR000358">
    <property type="entry name" value="RNR_small_fam"/>
</dbReference>
<feature type="compositionally biased region" description="Basic and acidic residues" evidence="1">
    <location>
        <begin position="34"/>
        <end position="43"/>
    </location>
</feature>
<evidence type="ECO:0000313" key="3">
    <source>
        <dbReference type="Proteomes" id="UP001620626"/>
    </source>
</evidence>
<name>A0ABD2JCR1_9BILA</name>
<dbReference type="Gene3D" id="2.170.260.10">
    <property type="entry name" value="paz domain"/>
    <property type="match status" value="1"/>
</dbReference>
<dbReference type="SUPFAM" id="SSF101690">
    <property type="entry name" value="PAZ domain"/>
    <property type="match status" value="1"/>
</dbReference>
<dbReference type="Proteomes" id="UP001620626">
    <property type="component" value="Unassembled WGS sequence"/>
</dbReference>
<feature type="compositionally biased region" description="Basic and acidic residues" evidence="1">
    <location>
        <begin position="66"/>
        <end position="89"/>
    </location>
</feature>
<keyword evidence="3" id="KW-1185">Reference proteome</keyword>
<evidence type="ECO:0000256" key="1">
    <source>
        <dbReference type="SAM" id="MobiDB-lite"/>
    </source>
</evidence>
<comment type="caution">
    <text evidence="2">The sequence shown here is derived from an EMBL/GenBank/DDBJ whole genome shotgun (WGS) entry which is preliminary data.</text>
</comment>
<dbReference type="InterPro" id="IPR036085">
    <property type="entry name" value="PAZ_dom_sf"/>
</dbReference>